<dbReference type="Pfam" id="PF04628">
    <property type="entry name" value="Sedlin_N"/>
    <property type="match status" value="1"/>
</dbReference>
<dbReference type="GO" id="GO:0006888">
    <property type="term" value="P:endoplasmic reticulum to Golgi vesicle-mediated transport"/>
    <property type="evidence" value="ECO:0007669"/>
    <property type="project" value="InterPro"/>
</dbReference>
<reference evidence="1" key="1">
    <citation type="submission" date="2021-01" db="EMBL/GenBank/DDBJ databases">
        <authorList>
            <person name="Corre E."/>
            <person name="Pelletier E."/>
            <person name="Niang G."/>
            <person name="Scheremetjew M."/>
            <person name="Finn R."/>
            <person name="Kale V."/>
            <person name="Holt S."/>
            <person name="Cochrane G."/>
            <person name="Meng A."/>
            <person name="Brown T."/>
            <person name="Cohen L."/>
        </authorList>
    </citation>
    <scope>NUCLEOTIDE SEQUENCE</scope>
</reference>
<dbReference type="Gene3D" id="3.30.450.70">
    <property type="match status" value="1"/>
</dbReference>
<dbReference type="EMBL" id="HBFQ01063969">
    <property type="protein sequence ID" value="CAD8870958.1"/>
    <property type="molecule type" value="Transcribed_RNA"/>
</dbReference>
<dbReference type="AlphaFoldDB" id="A0A7S1FIS4"/>
<dbReference type="InterPro" id="IPR006722">
    <property type="entry name" value="Sedlin"/>
</dbReference>
<sequence>MSSQGAAASVPATVFVLIIVGKDDVPIYEADLSSAGMREDSPHLDQFVIHAALDQVADMVWSTTSMFLRIVDKFNDFFVSAFCNAGHVRFMLLHKNRNEDAIRLFFNELHDLYIKAATNPFYQGSRIESPVFDARVRAAARKHLRT</sequence>
<name>A0A7S1FIS4_NOCSC</name>
<evidence type="ECO:0008006" key="2">
    <source>
        <dbReference type="Google" id="ProtNLM"/>
    </source>
</evidence>
<gene>
    <name evidence="1" type="ORF">NSCI0253_LOCUS45315</name>
</gene>
<accession>A0A7S1FIS4</accession>
<dbReference type="GO" id="GO:0005737">
    <property type="term" value="C:cytoplasm"/>
    <property type="evidence" value="ECO:0007669"/>
    <property type="project" value="GOC"/>
</dbReference>
<dbReference type="InterPro" id="IPR011012">
    <property type="entry name" value="Longin-like_dom_sf"/>
</dbReference>
<organism evidence="1">
    <name type="scientific">Noctiluca scintillans</name>
    <name type="common">Sea sparkle</name>
    <name type="synonym">Red tide dinoflagellate</name>
    <dbReference type="NCBI Taxonomy" id="2966"/>
    <lineage>
        <taxon>Eukaryota</taxon>
        <taxon>Sar</taxon>
        <taxon>Alveolata</taxon>
        <taxon>Dinophyceae</taxon>
        <taxon>Noctilucales</taxon>
        <taxon>Noctilucaceae</taxon>
        <taxon>Noctiluca</taxon>
    </lineage>
</organism>
<proteinExistence type="predicted"/>
<dbReference type="CDD" id="cd14825">
    <property type="entry name" value="TRAPPC2_sedlin"/>
    <property type="match status" value="1"/>
</dbReference>
<evidence type="ECO:0000313" key="1">
    <source>
        <dbReference type="EMBL" id="CAD8870958.1"/>
    </source>
</evidence>
<protein>
    <recommendedName>
        <fullName evidence="2">Trafficking protein particle complex subunit 2</fullName>
    </recommendedName>
</protein>
<dbReference type="SUPFAM" id="SSF64356">
    <property type="entry name" value="SNARE-like"/>
    <property type="match status" value="1"/>
</dbReference>
<dbReference type="PANTHER" id="PTHR12403">
    <property type="entry name" value="TRAFFICKING PROTEIN PARTICLE COMPLEX SUBUNIT 2"/>
    <property type="match status" value="1"/>
</dbReference>